<feature type="transmembrane region" description="Helical" evidence="1">
    <location>
        <begin position="111"/>
        <end position="133"/>
    </location>
</feature>
<evidence type="ECO:0000313" key="3">
    <source>
        <dbReference type="Proteomes" id="UP000001887"/>
    </source>
</evidence>
<keyword evidence="1" id="KW-0812">Transmembrane</keyword>
<keyword evidence="3" id="KW-1185">Reference proteome</keyword>
<gene>
    <name evidence="2" type="ordered locus">Psta_3781</name>
</gene>
<evidence type="ECO:0000256" key="1">
    <source>
        <dbReference type="SAM" id="Phobius"/>
    </source>
</evidence>
<name>D2R071_PIRSD</name>
<dbReference type="KEGG" id="psl:Psta_3781"/>
<feature type="transmembrane region" description="Helical" evidence="1">
    <location>
        <begin position="83"/>
        <end position="105"/>
    </location>
</feature>
<accession>D2R071</accession>
<protein>
    <submittedName>
        <fullName evidence="2">Uncharacterized protein</fullName>
    </submittedName>
</protein>
<reference evidence="2 3" key="1">
    <citation type="journal article" date="2009" name="Stand. Genomic Sci.">
        <title>Complete genome sequence of Pirellula staleyi type strain (ATCC 27377).</title>
        <authorList>
            <person name="Clum A."/>
            <person name="Tindall B.J."/>
            <person name="Sikorski J."/>
            <person name="Ivanova N."/>
            <person name="Mavrommatis K."/>
            <person name="Lucas S."/>
            <person name="Glavina del Rio T."/>
            <person name="Nolan M."/>
            <person name="Chen F."/>
            <person name="Tice H."/>
            <person name="Pitluck S."/>
            <person name="Cheng J.F."/>
            <person name="Chertkov O."/>
            <person name="Brettin T."/>
            <person name="Han C."/>
            <person name="Detter J.C."/>
            <person name="Kuske C."/>
            <person name="Bruce D."/>
            <person name="Goodwin L."/>
            <person name="Ovchinikova G."/>
            <person name="Pati A."/>
            <person name="Mikhailova N."/>
            <person name="Chen A."/>
            <person name="Palaniappan K."/>
            <person name="Land M."/>
            <person name="Hauser L."/>
            <person name="Chang Y.J."/>
            <person name="Jeffries C.D."/>
            <person name="Chain P."/>
            <person name="Rohde M."/>
            <person name="Goker M."/>
            <person name="Bristow J."/>
            <person name="Eisen J.A."/>
            <person name="Markowitz V."/>
            <person name="Hugenholtz P."/>
            <person name="Kyrpides N.C."/>
            <person name="Klenk H.P."/>
            <person name="Lapidus A."/>
        </authorList>
    </citation>
    <scope>NUCLEOTIDE SEQUENCE [LARGE SCALE GENOMIC DNA]</scope>
    <source>
        <strain evidence="3">ATCC 27377 / DSM 6068 / ICPB 4128</strain>
    </source>
</reference>
<keyword evidence="1" id="KW-0472">Membrane</keyword>
<dbReference type="EMBL" id="CP001848">
    <property type="protein sequence ID" value="ADB18436.1"/>
    <property type="molecule type" value="Genomic_DNA"/>
</dbReference>
<keyword evidence="1" id="KW-1133">Transmembrane helix</keyword>
<sequence>MNEDRQQNLAASDPAAIDVAQVEDEVRARAENILAARRRRELLASGAELIATDASAVASVANKAAPEIITAELAPPPLSPWRFGLRALLTFMGIASLQCALMSYVGILAGILVGIAGCMVLFAWLLCVAILLPRSKRAWLESLDVIGLRIIALMTMLVLGSIFAGGGMLVFQLVGERQRIELCYDKVGFRGDVITVSDRDSITQVLVVRKVKPASPALEAGLRENEMIVLQEPVDKFYERMSQSPGQAFDLDVATGSSSVALETIPHRTITIEVPGE</sequence>
<feature type="transmembrane region" description="Helical" evidence="1">
    <location>
        <begin position="145"/>
        <end position="171"/>
    </location>
</feature>
<proteinExistence type="predicted"/>
<dbReference type="Proteomes" id="UP000001887">
    <property type="component" value="Chromosome"/>
</dbReference>
<dbReference type="HOGENOM" id="CLU_1004190_0_0_0"/>
<organism evidence="2 3">
    <name type="scientific">Pirellula staleyi (strain ATCC 27377 / DSM 6068 / ICPB 4128)</name>
    <name type="common">Pirella staleyi</name>
    <dbReference type="NCBI Taxonomy" id="530564"/>
    <lineage>
        <taxon>Bacteria</taxon>
        <taxon>Pseudomonadati</taxon>
        <taxon>Planctomycetota</taxon>
        <taxon>Planctomycetia</taxon>
        <taxon>Pirellulales</taxon>
        <taxon>Pirellulaceae</taxon>
        <taxon>Pirellula</taxon>
    </lineage>
</organism>
<dbReference type="AlphaFoldDB" id="D2R071"/>
<evidence type="ECO:0000313" key="2">
    <source>
        <dbReference type="EMBL" id="ADB18436.1"/>
    </source>
</evidence>